<name>A0AA39Z5K0_9PEZI</name>
<feature type="region of interest" description="Disordered" evidence="1">
    <location>
        <begin position="155"/>
        <end position="247"/>
    </location>
</feature>
<comment type="caution">
    <text evidence="2">The sequence shown here is derived from an EMBL/GenBank/DDBJ whole genome shotgun (WGS) entry which is preliminary data.</text>
</comment>
<feature type="compositionally biased region" description="Polar residues" evidence="1">
    <location>
        <begin position="39"/>
        <end position="63"/>
    </location>
</feature>
<organism evidence="2 3">
    <name type="scientific">Cercophora samala</name>
    <dbReference type="NCBI Taxonomy" id="330535"/>
    <lineage>
        <taxon>Eukaryota</taxon>
        <taxon>Fungi</taxon>
        <taxon>Dikarya</taxon>
        <taxon>Ascomycota</taxon>
        <taxon>Pezizomycotina</taxon>
        <taxon>Sordariomycetes</taxon>
        <taxon>Sordariomycetidae</taxon>
        <taxon>Sordariales</taxon>
        <taxon>Lasiosphaeriaceae</taxon>
        <taxon>Cercophora</taxon>
    </lineage>
</organism>
<evidence type="ECO:0000313" key="3">
    <source>
        <dbReference type="Proteomes" id="UP001174997"/>
    </source>
</evidence>
<keyword evidence="3" id="KW-1185">Reference proteome</keyword>
<proteinExistence type="predicted"/>
<feature type="compositionally biased region" description="Basic and acidic residues" evidence="1">
    <location>
        <begin position="15"/>
        <end position="24"/>
    </location>
</feature>
<dbReference type="Proteomes" id="UP001174997">
    <property type="component" value="Unassembled WGS sequence"/>
</dbReference>
<evidence type="ECO:0000256" key="1">
    <source>
        <dbReference type="SAM" id="MobiDB-lite"/>
    </source>
</evidence>
<dbReference type="AlphaFoldDB" id="A0AA39Z5K0"/>
<evidence type="ECO:0000313" key="2">
    <source>
        <dbReference type="EMBL" id="KAK0664033.1"/>
    </source>
</evidence>
<feature type="region of interest" description="Disordered" evidence="1">
    <location>
        <begin position="39"/>
        <end position="71"/>
    </location>
</feature>
<sequence length="261" mass="29793">MSRRWYYEEDFQSTRAERDLRGDDYYEPLHNVNYYETRSFTSPSSHRNSFPLPSSSYRQQSHYTPPAAPTQRFQTTPKITWNTDERGAPMMTGGRAPYRIKPTAEQQASYEYFNRANDQVRDVDSEGNQIPARPEYIKHKSPQYRTSRTSAIQDFAHGSTSLPPPEAYRTGKVPKPGYHYSEDATQAASDPYNESEHDPEPAVLDTSGHGQGSYDPSTVPQGPWPTTYVNVGETDLPQQSGYGHTDQNTTCYMQRYYPASD</sequence>
<reference evidence="2" key="1">
    <citation type="submission" date="2023-06" db="EMBL/GenBank/DDBJ databases">
        <title>Genome-scale phylogeny and comparative genomics of the fungal order Sordariales.</title>
        <authorList>
            <consortium name="Lawrence Berkeley National Laboratory"/>
            <person name="Hensen N."/>
            <person name="Bonometti L."/>
            <person name="Westerberg I."/>
            <person name="Brannstrom I.O."/>
            <person name="Guillou S."/>
            <person name="Cros-Aarteil S."/>
            <person name="Calhoun S."/>
            <person name="Haridas S."/>
            <person name="Kuo A."/>
            <person name="Mondo S."/>
            <person name="Pangilinan J."/>
            <person name="Riley R."/>
            <person name="Labutti K."/>
            <person name="Andreopoulos B."/>
            <person name="Lipzen A."/>
            <person name="Chen C."/>
            <person name="Yanf M."/>
            <person name="Daum C."/>
            <person name="Ng V."/>
            <person name="Clum A."/>
            <person name="Steindorff A."/>
            <person name="Ohm R."/>
            <person name="Martin F."/>
            <person name="Silar P."/>
            <person name="Natvig D."/>
            <person name="Lalanne C."/>
            <person name="Gautier V."/>
            <person name="Ament-Velasquez S.L."/>
            <person name="Kruys A."/>
            <person name="Hutchinson M.I."/>
            <person name="Powell A.J."/>
            <person name="Barry K."/>
            <person name="Miller A.N."/>
            <person name="Grigoriev I.V."/>
            <person name="Debuchy R."/>
            <person name="Gladieux P."/>
            <person name="Thoren M.H."/>
            <person name="Johannesson H."/>
        </authorList>
    </citation>
    <scope>NUCLEOTIDE SEQUENCE</scope>
    <source>
        <strain evidence="2">CBS 307.81</strain>
    </source>
</reference>
<accession>A0AA39Z5K0</accession>
<feature type="region of interest" description="Disordered" evidence="1">
    <location>
        <begin position="1"/>
        <end position="26"/>
    </location>
</feature>
<dbReference type="EMBL" id="JAULSY010000123">
    <property type="protein sequence ID" value="KAK0664033.1"/>
    <property type="molecule type" value="Genomic_DNA"/>
</dbReference>
<feature type="compositionally biased region" description="Polar residues" evidence="1">
    <location>
        <begin position="236"/>
        <end position="247"/>
    </location>
</feature>
<gene>
    <name evidence="2" type="ORF">QBC41DRAFT_340262</name>
</gene>
<protein>
    <submittedName>
        <fullName evidence="2">Uncharacterized protein</fullName>
    </submittedName>
</protein>